<dbReference type="Proteomes" id="UP000261540">
    <property type="component" value="Unplaced"/>
</dbReference>
<dbReference type="CDD" id="cd00303">
    <property type="entry name" value="retropepsin_like"/>
    <property type="match status" value="1"/>
</dbReference>
<dbReference type="Ensembl" id="ENSPKIT00000012305.1">
    <property type="protein sequence ID" value="ENSPKIP00000031460.1"/>
    <property type="gene ID" value="ENSPKIG00000011936.1"/>
</dbReference>
<dbReference type="InterPro" id="IPR001969">
    <property type="entry name" value="Aspartic_peptidase_AS"/>
</dbReference>
<dbReference type="SUPFAM" id="SSF50630">
    <property type="entry name" value="Acid proteases"/>
    <property type="match status" value="1"/>
</dbReference>
<dbReference type="GO" id="GO:0004190">
    <property type="term" value="F:aspartic-type endopeptidase activity"/>
    <property type="evidence" value="ECO:0007669"/>
    <property type="project" value="InterPro"/>
</dbReference>
<protein>
    <recommendedName>
        <fullName evidence="3">Peptidase A2 domain-containing protein</fullName>
    </recommendedName>
</protein>
<reference evidence="1" key="1">
    <citation type="submission" date="2025-08" db="UniProtKB">
        <authorList>
            <consortium name="Ensembl"/>
        </authorList>
    </citation>
    <scope>IDENTIFICATION</scope>
</reference>
<sequence>MLPIFFAAGFSSASYFKNMCSVTAWSNLELICNTIYLTFRWDRLVKMSEPSDDQSRVMALNASAPLLQATPRPIFMPETFTGMGREWSDWMEQFEMAADVNNWDDALRLKFMGLLLSGLWVYSSYSAGLPLFAGKLEGARTEGQMLAPSAVSSMALDGVQGRSGYLKAEIGGFDCYVLVDTGASCSVIPKHLWLAITKGGCELVDYKGEATAANGGGMHVVGCWQTVCQFDSLVLVVEFLVSDIPSSDVLVQQGNLPVRVINVTNDGVVLKRGMKVGTLFTDVEVDREVVGQCIEEK</sequence>
<name>A0A3B3SMD4_9TELE</name>
<dbReference type="PROSITE" id="PS00141">
    <property type="entry name" value="ASP_PROTEASE"/>
    <property type="match status" value="1"/>
</dbReference>
<organism evidence="1 2">
    <name type="scientific">Paramormyrops kingsleyae</name>
    <dbReference type="NCBI Taxonomy" id="1676925"/>
    <lineage>
        <taxon>Eukaryota</taxon>
        <taxon>Metazoa</taxon>
        <taxon>Chordata</taxon>
        <taxon>Craniata</taxon>
        <taxon>Vertebrata</taxon>
        <taxon>Euteleostomi</taxon>
        <taxon>Actinopterygii</taxon>
        <taxon>Neopterygii</taxon>
        <taxon>Teleostei</taxon>
        <taxon>Osteoglossocephala</taxon>
        <taxon>Osteoglossomorpha</taxon>
        <taxon>Osteoglossiformes</taxon>
        <taxon>Mormyridae</taxon>
        <taxon>Paramormyrops</taxon>
    </lineage>
</organism>
<evidence type="ECO:0008006" key="3">
    <source>
        <dbReference type="Google" id="ProtNLM"/>
    </source>
</evidence>
<dbReference type="GeneTree" id="ENSGT00940000179132"/>
<dbReference type="AlphaFoldDB" id="A0A3B3SMD4"/>
<dbReference type="InterPro" id="IPR021109">
    <property type="entry name" value="Peptidase_aspartic_dom_sf"/>
</dbReference>
<reference evidence="1" key="2">
    <citation type="submission" date="2025-09" db="UniProtKB">
        <authorList>
            <consortium name="Ensembl"/>
        </authorList>
    </citation>
    <scope>IDENTIFICATION</scope>
</reference>
<evidence type="ECO:0000313" key="2">
    <source>
        <dbReference type="Proteomes" id="UP000261540"/>
    </source>
</evidence>
<keyword evidence="2" id="KW-1185">Reference proteome</keyword>
<accession>A0A3B3SMD4</accession>
<dbReference type="Gene3D" id="2.40.70.10">
    <property type="entry name" value="Acid Proteases"/>
    <property type="match status" value="1"/>
</dbReference>
<dbReference type="GO" id="GO:0006508">
    <property type="term" value="P:proteolysis"/>
    <property type="evidence" value="ECO:0007669"/>
    <property type="project" value="InterPro"/>
</dbReference>
<evidence type="ECO:0000313" key="1">
    <source>
        <dbReference type="Ensembl" id="ENSPKIP00000031460.1"/>
    </source>
</evidence>
<proteinExistence type="predicted"/>